<dbReference type="AlphaFoldDB" id="A0A8H6HH88"/>
<keyword evidence="2" id="KW-1185">Reference proteome</keyword>
<organism evidence="1 2">
    <name type="scientific">Ephemerocybe angulata</name>
    <dbReference type="NCBI Taxonomy" id="980116"/>
    <lineage>
        <taxon>Eukaryota</taxon>
        <taxon>Fungi</taxon>
        <taxon>Dikarya</taxon>
        <taxon>Basidiomycota</taxon>
        <taxon>Agaricomycotina</taxon>
        <taxon>Agaricomycetes</taxon>
        <taxon>Agaricomycetidae</taxon>
        <taxon>Agaricales</taxon>
        <taxon>Agaricineae</taxon>
        <taxon>Psathyrellaceae</taxon>
        <taxon>Ephemerocybe</taxon>
    </lineage>
</organism>
<dbReference type="Proteomes" id="UP000521943">
    <property type="component" value="Unassembled WGS sequence"/>
</dbReference>
<evidence type="ECO:0000313" key="2">
    <source>
        <dbReference type="Proteomes" id="UP000521943"/>
    </source>
</evidence>
<sequence length="78" mass="8646">MQMRRVCRAGHTVNFFLSVALASSIWRWVRVLIPVKVLEVEGGSVERSKWSVASPSQASDIFLASVSSSISSSYTRRS</sequence>
<evidence type="ECO:0000313" key="1">
    <source>
        <dbReference type="EMBL" id="KAF6746968.1"/>
    </source>
</evidence>
<accession>A0A8H6HH88</accession>
<reference evidence="1 2" key="1">
    <citation type="submission" date="2020-07" db="EMBL/GenBank/DDBJ databases">
        <title>Comparative genomics of pyrophilous fungi reveals a link between fire events and developmental genes.</title>
        <authorList>
            <consortium name="DOE Joint Genome Institute"/>
            <person name="Steindorff A.S."/>
            <person name="Carver A."/>
            <person name="Calhoun S."/>
            <person name="Stillman K."/>
            <person name="Liu H."/>
            <person name="Lipzen A."/>
            <person name="Pangilinan J."/>
            <person name="Labutti K."/>
            <person name="Bruns T.D."/>
            <person name="Grigoriev I.V."/>
        </authorList>
    </citation>
    <scope>NUCLEOTIDE SEQUENCE [LARGE SCALE GENOMIC DNA]</scope>
    <source>
        <strain evidence="1 2">CBS 144469</strain>
    </source>
</reference>
<dbReference type="EMBL" id="JACGCI010000086">
    <property type="protein sequence ID" value="KAF6746968.1"/>
    <property type="molecule type" value="Genomic_DNA"/>
</dbReference>
<gene>
    <name evidence="1" type="ORF">DFP72DRAFT_921227</name>
</gene>
<feature type="non-terminal residue" evidence="1">
    <location>
        <position position="78"/>
    </location>
</feature>
<protein>
    <submittedName>
        <fullName evidence="1">Uncharacterized protein</fullName>
    </submittedName>
</protein>
<comment type="caution">
    <text evidence="1">The sequence shown here is derived from an EMBL/GenBank/DDBJ whole genome shotgun (WGS) entry which is preliminary data.</text>
</comment>
<name>A0A8H6HH88_9AGAR</name>
<proteinExistence type="predicted"/>